<reference evidence="2" key="1">
    <citation type="journal article" date="2015" name="Nature">
        <title>Complex archaea that bridge the gap between prokaryotes and eukaryotes.</title>
        <authorList>
            <person name="Spang A."/>
            <person name="Saw J.H."/>
            <person name="Jorgensen S.L."/>
            <person name="Zaremba-Niedzwiedzka K."/>
            <person name="Martijn J."/>
            <person name="Lind A.E."/>
            <person name="van Eijk R."/>
            <person name="Schleper C."/>
            <person name="Guy L."/>
            <person name="Ettema T.J."/>
        </authorList>
    </citation>
    <scope>NUCLEOTIDE SEQUENCE</scope>
</reference>
<dbReference type="EMBL" id="LAZR01029094">
    <property type="protein sequence ID" value="KKL60600.1"/>
    <property type="molecule type" value="Genomic_DNA"/>
</dbReference>
<dbReference type="InterPro" id="IPR025297">
    <property type="entry name" value="DUF4159"/>
</dbReference>
<dbReference type="InterPro" id="IPR008930">
    <property type="entry name" value="Terpenoid_cyclase/PrenylTrfase"/>
</dbReference>
<accession>A0A0F9FTB3</accession>
<organism evidence="2">
    <name type="scientific">marine sediment metagenome</name>
    <dbReference type="NCBI Taxonomy" id="412755"/>
    <lineage>
        <taxon>unclassified sequences</taxon>
        <taxon>metagenomes</taxon>
        <taxon>ecological metagenomes</taxon>
    </lineage>
</organism>
<protein>
    <recommendedName>
        <fullName evidence="1">DUF4159 domain-containing protein</fullName>
    </recommendedName>
</protein>
<dbReference type="AlphaFoldDB" id="A0A0F9FTB3"/>
<feature type="domain" description="DUF4159" evidence="1">
    <location>
        <begin position="342"/>
        <end position="454"/>
    </location>
</feature>
<sequence>MRWSMILVLLAAAMWACPAFAQDIQDEWDDKALEEAIKRAVEYLWSQCANGSWDGGGAARNGNAGGRSALCTYALLAAGADPQDPRIIAALQYLAGVEMTGTYARALRANVWSMLKGRKHKFRRILRRDVNYLVKGADARGGYNYIPVGRRASGSERRGANLGRYDNSNSQLGVLGVWAGSENGVEVPMSYWRLIERHWVQDQQRDGGWCYQQTGTSYGSMSVAGLATMFICFDALYQDKFIRCRAKTDYTPIVKGLEWLDKNFSATTNPGRGRAHYYYYLYGVERVGLASGYKYFGQKDWYKMGATALVHQQRGDGSWGGIVNTSFGLLFLARGRHPILFNKLNYPGTWNSRPRDCANLTRWVTRKFERPVNWQIVHLGAPVRDLHDAPILYISGASAPRFTDEDVAKLREFVLQGGVLFSEAACNKASFTLAMKKIYAKMFPAYELKRLPLD</sequence>
<evidence type="ECO:0000313" key="2">
    <source>
        <dbReference type="EMBL" id="KKL60600.1"/>
    </source>
</evidence>
<feature type="non-terminal residue" evidence="2">
    <location>
        <position position="454"/>
    </location>
</feature>
<name>A0A0F9FTB3_9ZZZZ</name>
<comment type="caution">
    <text evidence="2">The sequence shown here is derived from an EMBL/GenBank/DDBJ whole genome shotgun (WGS) entry which is preliminary data.</text>
</comment>
<proteinExistence type="predicted"/>
<gene>
    <name evidence="2" type="ORF">LCGC14_2203690</name>
</gene>
<dbReference type="SUPFAM" id="SSF48239">
    <property type="entry name" value="Terpenoid cyclases/Protein prenyltransferases"/>
    <property type="match status" value="1"/>
</dbReference>
<dbReference type="Pfam" id="PF13709">
    <property type="entry name" value="DUF4159"/>
    <property type="match status" value="1"/>
</dbReference>
<evidence type="ECO:0000259" key="1">
    <source>
        <dbReference type="Pfam" id="PF13709"/>
    </source>
</evidence>
<dbReference type="Gene3D" id="1.50.10.20">
    <property type="match status" value="1"/>
</dbReference>
<dbReference type="Gene3D" id="3.40.50.12140">
    <property type="entry name" value="Domain of unknown function DUF4159"/>
    <property type="match status" value="1"/>
</dbReference>